<protein>
    <submittedName>
        <fullName evidence="1">Uncharacterized protein</fullName>
    </submittedName>
</protein>
<reference evidence="1" key="1">
    <citation type="journal article" date="2015" name="Nature">
        <title>Complex archaea that bridge the gap between prokaryotes and eukaryotes.</title>
        <authorList>
            <person name="Spang A."/>
            <person name="Saw J.H."/>
            <person name="Jorgensen S.L."/>
            <person name="Zaremba-Niedzwiedzka K."/>
            <person name="Martijn J."/>
            <person name="Lind A.E."/>
            <person name="van Eijk R."/>
            <person name="Schleper C."/>
            <person name="Guy L."/>
            <person name="Ettema T.J."/>
        </authorList>
    </citation>
    <scope>NUCLEOTIDE SEQUENCE</scope>
</reference>
<sequence length="66" mass="7394">MTFTLDDDGTLDTIVTCDECGAQHRYNPDPPLDDHDTNCGDSCECSDARIEWALQDAEETHECQTE</sequence>
<gene>
    <name evidence="1" type="ORF">LCGC14_2149070</name>
</gene>
<proteinExistence type="predicted"/>
<evidence type="ECO:0000313" key="1">
    <source>
        <dbReference type="EMBL" id="KKL66027.1"/>
    </source>
</evidence>
<organism evidence="1">
    <name type="scientific">marine sediment metagenome</name>
    <dbReference type="NCBI Taxonomy" id="412755"/>
    <lineage>
        <taxon>unclassified sequences</taxon>
        <taxon>metagenomes</taxon>
        <taxon>ecological metagenomes</taxon>
    </lineage>
</organism>
<dbReference type="EMBL" id="LAZR01027337">
    <property type="protein sequence ID" value="KKL66027.1"/>
    <property type="molecule type" value="Genomic_DNA"/>
</dbReference>
<name>A0A0F9GSB8_9ZZZZ</name>
<accession>A0A0F9GSB8</accession>
<dbReference type="AlphaFoldDB" id="A0A0F9GSB8"/>
<comment type="caution">
    <text evidence="1">The sequence shown here is derived from an EMBL/GenBank/DDBJ whole genome shotgun (WGS) entry which is preliminary data.</text>
</comment>